<evidence type="ECO:0000256" key="2">
    <source>
        <dbReference type="ARBA" id="ARBA00008711"/>
    </source>
</evidence>
<dbReference type="AlphaFoldDB" id="A0A7X3H0Z6"/>
<dbReference type="InterPro" id="IPR036388">
    <property type="entry name" value="WH-like_DNA-bd_sf"/>
</dbReference>
<evidence type="ECO:0000259" key="10">
    <source>
        <dbReference type="Pfam" id="PF01035"/>
    </source>
</evidence>
<dbReference type="HAMAP" id="MF_00772">
    <property type="entry name" value="OGT"/>
    <property type="match status" value="1"/>
</dbReference>
<dbReference type="PANTHER" id="PTHR10815">
    <property type="entry name" value="METHYLATED-DNA--PROTEIN-CYSTEINE METHYLTRANSFERASE"/>
    <property type="match status" value="1"/>
</dbReference>
<evidence type="ECO:0000256" key="6">
    <source>
        <dbReference type="ARBA" id="ARBA00022763"/>
    </source>
</evidence>
<evidence type="ECO:0000256" key="3">
    <source>
        <dbReference type="ARBA" id="ARBA00022490"/>
    </source>
</evidence>
<dbReference type="NCBIfam" id="TIGR00589">
    <property type="entry name" value="ogt"/>
    <property type="match status" value="1"/>
</dbReference>
<dbReference type="SUPFAM" id="SSF53155">
    <property type="entry name" value="Methylated DNA-protein cysteine methyltransferase domain"/>
    <property type="match status" value="1"/>
</dbReference>
<name>A0A7X3H0Z6_9GAMM</name>
<feature type="domain" description="Methylguanine DNA methyltransferase ribonuclease-like" evidence="11">
    <location>
        <begin position="11"/>
        <end position="68"/>
    </location>
</feature>
<comment type="caution">
    <text evidence="12">The sequence shown here is derived from an EMBL/GenBank/DDBJ whole genome shotgun (WGS) entry which is preliminary data.</text>
</comment>
<dbReference type="GO" id="GO:0032259">
    <property type="term" value="P:methylation"/>
    <property type="evidence" value="ECO:0007669"/>
    <property type="project" value="UniProtKB-KW"/>
</dbReference>
<keyword evidence="3 9" id="KW-0963">Cytoplasm</keyword>
<dbReference type="Proteomes" id="UP000437638">
    <property type="component" value="Unassembled WGS sequence"/>
</dbReference>
<dbReference type="GO" id="GO:0005737">
    <property type="term" value="C:cytoplasm"/>
    <property type="evidence" value="ECO:0007669"/>
    <property type="project" value="UniProtKB-SubCell"/>
</dbReference>
<dbReference type="InterPro" id="IPR001497">
    <property type="entry name" value="MethylDNA_cys_MeTrfase_AS"/>
</dbReference>
<dbReference type="RefSeq" id="WP_160417756.1">
    <property type="nucleotide sequence ID" value="NZ_WTKP01000003.1"/>
</dbReference>
<dbReference type="Pfam" id="PF01035">
    <property type="entry name" value="DNA_binding_1"/>
    <property type="match status" value="1"/>
</dbReference>
<evidence type="ECO:0000259" key="11">
    <source>
        <dbReference type="Pfam" id="PF02870"/>
    </source>
</evidence>
<sequence length="152" mass="16872">MYIDYFSLPCESPIGLLQLRATDQGITHIDYVENELEPVRSHPLLERCKTQLEEYFTGRRQHFDIPLAAAGTPFQQRVWAQLSAIPYGTTCSYSAIAARLQQPTAARAVGMANSRNPIVIVVPCHRVIGGNGSLTGYAGGLPRKQWLLHHEA</sequence>
<dbReference type="InterPro" id="IPR014048">
    <property type="entry name" value="MethylDNA_cys_MeTrfase_DNA-bd"/>
</dbReference>
<dbReference type="Gene3D" id="3.30.160.70">
    <property type="entry name" value="Methylated DNA-protein cysteine methyltransferase domain"/>
    <property type="match status" value="1"/>
</dbReference>
<evidence type="ECO:0000256" key="4">
    <source>
        <dbReference type="ARBA" id="ARBA00022603"/>
    </source>
</evidence>
<dbReference type="CDD" id="cd06445">
    <property type="entry name" value="ATase"/>
    <property type="match status" value="1"/>
</dbReference>
<comment type="function">
    <text evidence="9">Involved in the cellular defense against the biological effects of O6-methylguanine (O6-MeG) and O4-methylthymine (O4-MeT) in DNA. Repairs the methylated nucleobase in DNA by stoichiometrically transferring the methyl group to a cysteine residue in the enzyme. This is a suicide reaction: the enzyme is irreversibly inactivated.</text>
</comment>
<evidence type="ECO:0000256" key="1">
    <source>
        <dbReference type="ARBA" id="ARBA00001286"/>
    </source>
</evidence>
<dbReference type="PROSITE" id="PS00374">
    <property type="entry name" value="MGMT"/>
    <property type="match status" value="1"/>
</dbReference>
<dbReference type="InterPro" id="IPR008332">
    <property type="entry name" value="MethylG_MeTrfase_N"/>
</dbReference>
<dbReference type="FunFam" id="1.10.10.10:FF:000214">
    <property type="entry name" value="Methylated-DNA--protein-cysteine methyltransferase"/>
    <property type="match status" value="1"/>
</dbReference>
<evidence type="ECO:0000256" key="9">
    <source>
        <dbReference type="HAMAP-Rule" id="MF_00772"/>
    </source>
</evidence>
<organism evidence="12 13">
    <name type="scientific">Vreelandella zhuhanensis</name>
    <dbReference type="NCBI Taxonomy" id="2684210"/>
    <lineage>
        <taxon>Bacteria</taxon>
        <taxon>Pseudomonadati</taxon>
        <taxon>Pseudomonadota</taxon>
        <taxon>Gammaproteobacteria</taxon>
        <taxon>Oceanospirillales</taxon>
        <taxon>Halomonadaceae</taxon>
        <taxon>Vreelandella</taxon>
    </lineage>
</organism>
<dbReference type="Pfam" id="PF02870">
    <property type="entry name" value="Methyltransf_1N"/>
    <property type="match status" value="1"/>
</dbReference>
<dbReference type="EC" id="2.1.1.63" evidence="9"/>
<dbReference type="Gene3D" id="1.10.10.10">
    <property type="entry name" value="Winged helix-like DNA-binding domain superfamily/Winged helix DNA-binding domain"/>
    <property type="match status" value="1"/>
</dbReference>
<comment type="miscellaneous">
    <text evidence="9">This enzyme catalyzes only one turnover and therefore is not strictly catalytic. According to one definition, an enzyme is a biocatalyst that acts repeatedly and over many reaction cycles.</text>
</comment>
<gene>
    <name evidence="12" type="ORF">GPM19_04810</name>
</gene>
<keyword evidence="13" id="KW-1185">Reference proteome</keyword>
<dbReference type="PANTHER" id="PTHR10815:SF5">
    <property type="entry name" value="METHYLATED-DNA--PROTEIN-CYSTEINE METHYLTRANSFERASE"/>
    <property type="match status" value="1"/>
</dbReference>
<comment type="catalytic activity">
    <reaction evidence="1 9">
        <text>a 4-O-methyl-thymidine in DNA + L-cysteinyl-[protein] = a thymidine in DNA + S-methyl-L-cysteinyl-[protein]</text>
        <dbReference type="Rhea" id="RHEA:53428"/>
        <dbReference type="Rhea" id="RHEA-COMP:10131"/>
        <dbReference type="Rhea" id="RHEA-COMP:10132"/>
        <dbReference type="Rhea" id="RHEA-COMP:13555"/>
        <dbReference type="Rhea" id="RHEA-COMP:13556"/>
        <dbReference type="ChEBI" id="CHEBI:29950"/>
        <dbReference type="ChEBI" id="CHEBI:82612"/>
        <dbReference type="ChEBI" id="CHEBI:137386"/>
        <dbReference type="ChEBI" id="CHEBI:137387"/>
        <dbReference type="EC" id="2.1.1.63"/>
    </reaction>
</comment>
<protein>
    <recommendedName>
        <fullName evidence="9">Methylated-DNA--protein-cysteine methyltransferase</fullName>
        <ecNumber evidence="9">2.1.1.63</ecNumber>
    </recommendedName>
    <alternativeName>
        <fullName evidence="9">6-O-methylguanine-DNA methyltransferase</fullName>
        <shortName evidence="9">MGMT</shortName>
    </alternativeName>
    <alternativeName>
        <fullName evidence="9">O-6-methylguanine-DNA-alkyltransferase</fullName>
    </alternativeName>
</protein>
<dbReference type="InterPro" id="IPR036631">
    <property type="entry name" value="MGMT_N_sf"/>
</dbReference>
<dbReference type="GO" id="GO:0006307">
    <property type="term" value="P:DNA alkylation repair"/>
    <property type="evidence" value="ECO:0007669"/>
    <property type="project" value="UniProtKB-UniRule"/>
</dbReference>
<keyword evidence="7 9" id="KW-0234">DNA repair</keyword>
<accession>A0A7X3H0Z6</accession>
<evidence type="ECO:0000256" key="8">
    <source>
        <dbReference type="ARBA" id="ARBA00049348"/>
    </source>
</evidence>
<keyword evidence="4 9" id="KW-0489">Methyltransferase</keyword>
<comment type="catalytic activity">
    <reaction evidence="8 9">
        <text>a 6-O-methyl-2'-deoxyguanosine in DNA + L-cysteinyl-[protein] = S-methyl-L-cysteinyl-[protein] + a 2'-deoxyguanosine in DNA</text>
        <dbReference type="Rhea" id="RHEA:24000"/>
        <dbReference type="Rhea" id="RHEA-COMP:10131"/>
        <dbReference type="Rhea" id="RHEA-COMP:10132"/>
        <dbReference type="Rhea" id="RHEA-COMP:11367"/>
        <dbReference type="Rhea" id="RHEA-COMP:11368"/>
        <dbReference type="ChEBI" id="CHEBI:29950"/>
        <dbReference type="ChEBI" id="CHEBI:82612"/>
        <dbReference type="ChEBI" id="CHEBI:85445"/>
        <dbReference type="ChEBI" id="CHEBI:85448"/>
        <dbReference type="EC" id="2.1.1.63"/>
    </reaction>
</comment>
<keyword evidence="5 9" id="KW-0808">Transferase</keyword>
<evidence type="ECO:0000313" key="13">
    <source>
        <dbReference type="Proteomes" id="UP000437638"/>
    </source>
</evidence>
<dbReference type="SUPFAM" id="SSF46767">
    <property type="entry name" value="Methylated DNA-protein cysteine methyltransferase, C-terminal domain"/>
    <property type="match status" value="1"/>
</dbReference>
<keyword evidence="6 9" id="KW-0227">DNA damage</keyword>
<proteinExistence type="inferred from homology"/>
<dbReference type="InterPro" id="IPR023546">
    <property type="entry name" value="MGMT"/>
</dbReference>
<comment type="subcellular location">
    <subcellularLocation>
        <location evidence="9">Cytoplasm</location>
    </subcellularLocation>
</comment>
<evidence type="ECO:0000256" key="7">
    <source>
        <dbReference type="ARBA" id="ARBA00023204"/>
    </source>
</evidence>
<evidence type="ECO:0000256" key="5">
    <source>
        <dbReference type="ARBA" id="ARBA00022679"/>
    </source>
</evidence>
<reference evidence="12 13" key="1">
    <citation type="submission" date="2019-12" db="EMBL/GenBank/DDBJ databases">
        <title>Halomonas rutogse sp. nov. isolated from two lakes on Tibetan Plateau.</title>
        <authorList>
            <person name="Gao P."/>
        </authorList>
    </citation>
    <scope>NUCLEOTIDE SEQUENCE [LARGE SCALE GENOMIC DNA]</scope>
    <source>
        <strain evidence="12 13">ZH2S</strain>
    </source>
</reference>
<feature type="active site" description="Nucleophile; methyl group acceptor" evidence="9">
    <location>
        <position position="124"/>
    </location>
</feature>
<dbReference type="GO" id="GO:0003908">
    <property type="term" value="F:methylated-DNA-[protein]-cysteine S-methyltransferase activity"/>
    <property type="evidence" value="ECO:0007669"/>
    <property type="project" value="UniProtKB-UniRule"/>
</dbReference>
<feature type="domain" description="Methylated-DNA-[protein]-cysteine S-methyltransferase DNA binding" evidence="10">
    <location>
        <begin position="73"/>
        <end position="151"/>
    </location>
</feature>
<evidence type="ECO:0000313" key="12">
    <source>
        <dbReference type="EMBL" id="MWJ27535.1"/>
    </source>
</evidence>
<comment type="similarity">
    <text evidence="2 9">Belongs to the MGMT family.</text>
</comment>
<dbReference type="InterPro" id="IPR036217">
    <property type="entry name" value="MethylDNA_cys_MeTrfase_DNAb"/>
</dbReference>
<dbReference type="EMBL" id="WTKP01000003">
    <property type="protein sequence ID" value="MWJ27535.1"/>
    <property type="molecule type" value="Genomic_DNA"/>
</dbReference>